<accession>A0A9K3D4U1</accession>
<dbReference type="AlphaFoldDB" id="A0A9K3D4U1"/>
<name>A0A9K3D4U1_9EUKA</name>
<reference evidence="2 3" key="1">
    <citation type="journal article" date="2018" name="PLoS ONE">
        <title>The draft genome of Kipferlia bialata reveals reductive genome evolution in fornicate parasites.</title>
        <authorList>
            <person name="Tanifuji G."/>
            <person name="Takabayashi S."/>
            <person name="Kume K."/>
            <person name="Takagi M."/>
            <person name="Nakayama T."/>
            <person name="Kamikawa R."/>
            <person name="Inagaki Y."/>
            <person name="Hashimoto T."/>
        </authorList>
    </citation>
    <scope>NUCLEOTIDE SEQUENCE [LARGE SCALE GENOMIC DNA]</scope>
    <source>
        <strain evidence="2">NY0173</strain>
    </source>
</reference>
<gene>
    <name evidence="2" type="ORF">KIPB_010065</name>
</gene>
<keyword evidence="1" id="KW-1133">Transmembrane helix</keyword>
<dbReference type="EMBL" id="BDIP01003614">
    <property type="protein sequence ID" value="GIQ87923.1"/>
    <property type="molecule type" value="Genomic_DNA"/>
</dbReference>
<evidence type="ECO:0000256" key="1">
    <source>
        <dbReference type="SAM" id="Phobius"/>
    </source>
</evidence>
<dbReference type="Proteomes" id="UP000265618">
    <property type="component" value="Unassembled WGS sequence"/>
</dbReference>
<feature type="transmembrane region" description="Helical" evidence="1">
    <location>
        <begin position="550"/>
        <end position="581"/>
    </location>
</feature>
<evidence type="ECO:0000313" key="2">
    <source>
        <dbReference type="EMBL" id="GIQ87923.1"/>
    </source>
</evidence>
<sequence>VAFYLSWIPICVVLAIITHFILSCVGYAMLGRNMIAGDHPICKLDITKWYSVNLTHMSSKTGVFKIDGTEYIDIVKRGTVVGGYLSLIFGVISVLMLFVCLGVYVTSPVPPLPDQITGDLYLDSFQGREVSSVPYNAFGYNMGVALNQWIVGTDNLYVAEVLGGDWGTQCIDYELIRGKELDGVAQLIYSFSAGAVPPSINAPMPQPTTINDLRGALSVHTEGCSLAGSGAPCSDAYTYAREDAAVNNPVMAYGCFRDDSGVYHHLSMMSMNLVEYKPQGNTPHYQLSWGPTDALPQFGKTVAAVRLHVVPPVFEPMGTGTHDLLTTLISPAMKYETPDYIVCGWYKILGLTPLDVADISQAQLEQCTRPLQPMVPKGPQIYENSALFGTDHTRPGHWDHTREVYQSIGPLPYVEPVVPNPTHTCAFQCMDNDSQTCAYTGLCCDYFTTGKVLSEQEQAVYANEETANGPPAAVLCPSGQTFHIESELGYTIVEQTQFDNWRSDEVYIHYATSYNAVHNVDSSHCMAGSVEVTADNPFSIRIERKYNTDILVVAFATPSLMAILSAYVFLVVALFGCHAVIT</sequence>
<feature type="transmembrane region" description="Helical" evidence="1">
    <location>
        <begin position="6"/>
        <end position="30"/>
    </location>
</feature>
<protein>
    <submittedName>
        <fullName evidence="2">Uncharacterized protein</fullName>
    </submittedName>
</protein>
<proteinExistence type="predicted"/>
<comment type="caution">
    <text evidence="2">The sequence shown here is derived from an EMBL/GenBank/DDBJ whole genome shotgun (WGS) entry which is preliminary data.</text>
</comment>
<keyword evidence="3" id="KW-1185">Reference proteome</keyword>
<feature type="non-terminal residue" evidence="2">
    <location>
        <position position="1"/>
    </location>
</feature>
<keyword evidence="1" id="KW-0472">Membrane</keyword>
<keyword evidence="1" id="KW-0812">Transmembrane</keyword>
<feature type="transmembrane region" description="Helical" evidence="1">
    <location>
        <begin position="84"/>
        <end position="105"/>
    </location>
</feature>
<evidence type="ECO:0000313" key="3">
    <source>
        <dbReference type="Proteomes" id="UP000265618"/>
    </source>
</evidence>
<organism evidence="2 3">
    <name type="scientific">Kipferlia bialata</name>
    <dbReference type="NCBI Taxonomy" id="797122"/>
    <lineage>
        <taxon>Eukaryota</taxon>
        <taxon>Metamonada</taxon>
        <taxon>Carpediemonas-like organisms</taxon>
        <taxon>Kipferlia</taxon>
    </lineage>
</organism>
<feature type="non-terminal residue" evidence="2">
    <location>
        <position position="582"/>
    </location>
</feature>